<organism evidence="2 3">
    <name type="scientific">Corynebacterium lujinxingii</name>
    <dbReference type="NCBI Taxonomy" id="2763010"/>
    <lineage>
        <taxon>Bacteria</taxon>
        <taxon>Bacillati</taxon>
        <taxon>Actinomycetota</taxon>
        <taxon>Actinomycetes</taxon>
        <taxon>Mycobacteriales</taxon>
        <taxon>Corynebacteriaceae</taxon>
        <taxon>Corynebacterium</taxon>
    </lineage>
</organism>
<reference evidence="3 4" key="1">
    <citation type="submission" date="2020-08" db="EMBL/GenBank/DDBJ databases">
        <title>novel species in genus Corynebacterium.</title>
        <authorList>
            <person name="Zhang G."/>
        </authorList>
    </citation>
    <scope>NUCLEOTIDE SEQUENCE [LARGE SCALE GENOMIC DNA]</scope>
    <source>
        <strain evidence="2">Zg-917</strain>
        <strain evidence="3 4">zg-917</strain>
    </source>
</reference>
<accession>A0A7H0K194</accession>
<dbReference type="EMBL" id="CP061032">
    <property type="protein sequence ID" value="QNP91060.1"/>
    <property type="molecule type" value="Genomic_DNA"/>
</dbReference>
<name>A0A7H0K194_9CORY</name>
<dbReference type="Proteomes" id="UP000642876">
    <property type="component" value="Unassembled WGS sequence"/>
</dbReference>
<dbReference type="REBASE" id="415747">
    <property type="entry name" value="Csp917ORF4705P"/>
</dbReference>
<dbReference type="CDD" id="cd22340">
    <property type="entry name" value="NgoMIV-like"/>
    <property type="match status" value="1"/>
</dbReference>
<evidence type="ECO:0000313" key="1">
    <source>
        <dbReference type="EMBL" id="MBC3178520.1"/>
    </source>
</evidence>
<dbReference type="EMBL" id="JACMYE010000003">
    <property type="protein sequence ID" value="MBC3178520.1"/>
    <property type="molecule type" value="Genomic_DNA"/>
</dbReference>
<dbReference type="KEGG" id="cluj:IAU68_04700"/>
<evidence type="ECO:0000313" key="2">
    <source>
        <dbReference type="EMBL" id="QNP91060.1"/>
    </source>
</evidence>
<sequence>MTENAHSDKSIITANRELFHQKLVLQGIVSISPAGVASNADSNSNASKKIALHMARSLGAETKAKMKGQSSGSLFEEAVASFIRGTFPLLQSVRPGDWKAEAVGSSRRGGHVENYEPYCHLADLAQAVGETPELAAALGNSYTISPDILVTRTAIDDDALNREHAMVDSLSGLASPFRAANSDKPVEILHAVISCKLTMRSDRAQNTRAEALNLIRNRKGRSPHIIAVTAEPMLSRISSLALGTGDIDMVYHAALPELRAAVAAEGSEEANELLKMLTSGNRLRDISDLPLDLIG</sequence>
<keyword evidence="4" id="KW-1185">Reference proteome</keyword>
<dbReference type="InterPro" id="IPR015105">
    <property type="entry name" value="NgoMIV"/>
</dbReference>
<dbReference type="AlphaFoldDB" id="A0A7H0K194"/>
<keyword evidence="2" id="KW-0540">Nuclease</keyword>
<dbReference type="InterPro" id="IPR011335">
    <property type="entry name" value="Restrct_endonuc-II-like"/>
</dbReference>
<keyword evidence="2" id="KW-0378">Hydrolase</keyword>
<dbReference type="SUPFAM" id="SSF52980">
    <property type="entry name" value="Restriction endonuclease-like"/>
    <property type="match status" value="1"/>
</dbReference>
<dbReference type="Pfam" id="PF09015">
    <property type="entry name" value="NgoMIV_restric"/>
    <property type="match status" value="1"/>
</dbReference>
<dbReference type="RefSeq" id="WP_171193501.1">
    <property type="nucleotide sequence ID" value="NZ_CP061032.1"/>
</dbReference>
<dbReference type="GO" id="GO:0009036">
    <property type="term" value="F:type II site-specific deoxyribonuclease activity"/>
    <property type="evidence" value="ECO:0007669"/>
    <property type="project" value="InterPro"/>
</dbReference>
<gene>
    <name evidence="1" type="ORF">H7348_04205</name>
    <name evidence="2" type="ORF">IAU68_04700</name>
</gene>
<evidence type="ECO:0000313" key="3">
    <source>
        <dbReference type="Proteomes" id="UP000516235"/>
    </source>
</evidence>
<evidence type="ECO:0000313" key="4">
    <source>
        <dbReference type="Proteomes" id="UP000642876"/>
    </source>
</evidence>
<dbReference type="Gene3D" id="3.40.50.10010">
    <property type="entry name" value="Type-2 restriction enzyme NgoMIV"/>
    <property type="match status" value="1"/>
</dbReference>
<dbReference type="Proteomes" id="UP000516235">
    <property type="component" value="Chromosome"/>
</dbReference>
<keyword evidence="2" id="KW-0255">Endonuclease</keyword>
<proteinExistence type="predicted"/>
<protein>
    <submittedName>
        <fullName evidence="2">Restriction endonuclease</fullName>
    </submittedName>
</protein>
<dbReference type="InterPro" id="IPR037083">
    <property type="entry name" value="NgoMIV_sf"/>
</dbReference>
<dbReference type="GO" id="GO:0009307">
    <property type="term" value="P:DNA restriction-modification system"/>
    <property type="evidence" value="ECO:0007669"/>
    <property type="project" value="InterPro"/>
</dbReference>